<reference evidence="4" key="1">
    <citation type="submission" date="2012-07" db="EMBL/GenBank/DDBJ databases">
        <title>Genome of the Chinese tree shrew, a rising model animal genetically related to primates.</title>
        <authorList>
            <person name="Zhang G."/>
            <person name="Fan Y."/>
            <person name="Yao Y."/>
            <person name="Huang Z."/>
        </authorList>
    </citation>
    <scope>NUCLEOTIDE SEQUENCE [LARGE SCALE GENOMIC DNA]</scope>
</reference>
<keyword evidence="4" id="KW-1185">Reference proteome</keyword>
<keyword evidence="2" id="KW-0812">Transmembrane</keyword>
<dbReference type="InterPro" id="IPR029365">
    <property type="entry name" value="TMEM238"/>
</dbReference>
<dbReference type="KEGG" id="tup:102476706"/>
<organism evidence="3 4">
    <name type="scientific">Tupaia chinensis</name>
    <name type="common">Chinese tree shrew</name>
    <name type="synonym">Tupaia belangeri chinensis</name>
    <dbReference type="NCBI Taxonomy" id="246437"/>
    <lineage>
        <taxon>Eukaryota</taxon>
        <taxon>Metazoa</taxon>
        <taxon>Chordata</taxon>
        <taxon>Craniata</taxon>
        <taxon>Vertebrata</taxon>
        <taxon>Euteleostomi</taxon>
        <taxon>Mammalia</taxon>
        <taxon>Eutheria</taxon>
        <taxon>Euarchontoglires</taxon>
        <taxon>Scandentia</taxon>
        <taxon>Tupaiidae</taxon>
        <taxon>Tupaia</taxon>
    </lineage>
</organism>
<dbReference type="PANTHER" id="PTHR28613:SF6">
    <property type="entry name" value="RIKEN CDNA A930007A09 GENE"/>
    <property type="match status" value="1"/>
</dbReference>
<keyword evidence="2" id="KW-0472">Membrane</keyword>
<feature type="compositionally biased region" description="Polar residues" evidence="1">
    <location>
        <begin position="346"/>
        <end position="362"/>
    </location>
</feature>
<feature type="compositionally biased region" description="Low complexity" evidence="1">
    <location>
        <begin position="398"/>
        <end position="407"/>
    </location>
</feature>
<protein>
    <recommendedName>
        <fullName evidence="5">Transmembrane protein 238</fullName>
    </recommendedName>
</protein>
<dbReference type="Proteomes" id="UP000011518">
    <property type="component" value="Unassembled WGS sequence"/>
</dbReference>
<feature type="region of interest" description="Disordered" evidence="1">
    <location>
        <begin position="398"/>
        <end position="417"/>
    </location>
</feature>
<feature type="region of interest" description="Disordered" evidence="1">
    <location>
        <begin position="424"/>
        <end position="473"/>
    </location>
</feature>
<dbReference type="PANTHER" id="PTHR28613">
    <property type="entry name" value="SI:CH211-232M10.4-RELATED"/>
    <property type="match status" value="1"/>
</dbReference>
<feature type="compositionally biased region" description="Low complexity" evidence="1">
    <location>
        <begin position="233"/>
        <end position="248"/>
    </location>
</feature>
<feature type="region of interest" description="Disordered" evidence="1">
    <location>
        <begin position="222"/>
        <end position="276"/>
    </location>
</feature>
<dbReference type="eggNOG" id="ENOG502S2M1">
    <property type="taxonomic scope" value="Eukaryota"/>
</dbReference>
<feature type="compositionally biased region" description="Basic and acidic residues" evidence="1">
    <location>
        <begin position="148"/>
        <end position="164"/>
    </location>
</feature>
<evidence type="ECO:0008006" key="5">
    <source>
        <dbReference type="Google" id="ProtNLM"/>
    </source>
</evidence>
<gene>
    <name evidence="3" type="ORF">TREES_T100018484</name>
</gene>
<dbReference type="STRING" id="246437.L9KY84"/>
<keyword evidence="2" id="KW-1133">Transmembrane helix</keyword>
<feature type="compositionally biased region" description="Low complexity" evidence="1">
    <location>
        <begin position="438"/>
        <end position="455"/>
    </location>
</feature>
<dbReference type="Pfam" id="PF15125">
    <property type="entry name" value="TMEM238"/>
    <property type="match status" value="1"/>
</dbReference>
<dbReference type="AlphaFoldDB" id="L9KY84"/>
<dbReference type="InParanoid" id="L9KY84"/>
<feature type="region of interest" description="Disordered" evidence="1">
    <location>
        <begin position="346"/>
        <end position="369"/>
    </location>
</feature>
<feature type="transmembrane region" description="Helical" evidence="2">
    <location>
        <begin position="23"/>
        <end position="44"/>
    </location>
</feature>
<feature type="transmembrane region" description="Helical" evidence="2">
    <location>
        <begin position="51"/>
        <end position="70"/>
    </location>
</feature>
<reference evidence="4" key="2">
    <citation type="journal article" date="2013" name="Nat. Commun.">
        <title>Genome of the Chinese tree shrew.</title>
        <authorList>
            <person name="Fan Y."/>
            <person name="Huang Z.Y."/>
            <person name="Cao C.C."/>
            <person name="Chen C.S."/>
            <person name="Chen Y.X."/>
            <person name="Fan D.D."/>
            <person name="He J."/>
            <person name="Hou H.L."/>
            <person name="Hu L."/>
            <person name="Hu X.T."/>
            <person name="Jiang X.T."/>
            <person name="Lai R."/>
            <person name="Lang Y.S."/>
            <person name="Liang B."/>
            <person name="Liao S.G."/>
            <person name="Mu D."/>
            <person name="Ma Y.Y."/>
            <person name="Niu Y.Y."/>
            <person name="Sun X.Q."/>
            <person name="Xia J.Q."/>
            <person name="Xiao J."/>
            <person name="Xiong Z.Q."/>
            <person name="Xu L."/>
            <person name="Yang L."/>
            <person name="Zhang Y."/>
            <person name="Zhao W."/>
            <person name="Zhao X.D."/>
            <person name="Zheng Y.T."/>
            <person name="Zhou J.M."/>
            <person name="Zhu Y.B."/>
            <person name="Zhang G.J."/>
            <person name="Wang J."/>
            <person name="Yao Y.G."/>
        </authorList>
    </citation>
    <scope>NUCLEOTIDE SEQUENCE [LARGE SCALE GENOMIC DNA]</scope>
</reference>
<sequence>MDHPVKAIDVTKKRSGLGRCRHFFWLGVVFDMVGVAVLFIGLFGDLIFYDMLLYLGSIIIFLSLLWWVSWYTGNIELSPGEAAPAPPHVRASTMAHALRQSLSHRFSLTIQSVSNNFVRIHRRRSRRVFQGMATLTPTVSSQVEEKLQKENKTKEETTSVRETGDPQGFCKGNLGLRPEDDTSTEAAGYPRADSDALWLGQGLSIPMVQPVSSLDKSLPSITQTSESLPVGPLASTTQSLASSASRTQPAVPEASQSHPLSAELSQNHSVEQVASQSHPLVPVTSQSYLKFLVAAESHSVVPLASQSSFLVPMAAGNHLEDLVPSQNHPVLPGTLQSQVQNLPLASQTQPSTVQDSETQAQGTKGPMMQPFKTVDSQIVQSAQDFQAMLQTQQSSSLVQESSLTHSSGSLEGSKNPVAQDFEIPSLRGQKLPKELPDTTSTVPEAATPATEAQQSLSTKSAPFSETAKKIHPL</sequence>
<evidence type="ECO:0000313" key="4">
    <source>
        <dbReference type="Proteomes" id="UP000011518"/>
    </source>
</evidence>
<proteinExistence type="predicted"/>
<dbReference type="EMBL" id="KB320604">
    <property type="protein sequence ID" value="ELW67673.1"/>
    <property type="molecule type" value="Genomic_DNA"/>
</dbReference>
<feature type="compositionally biased region" description="Polar residues" evidence="1">
    <location>
        <begin position="254"/>
        <end position="276"/>
    </location>
</feature>
<evidence type="ECO:0000256" key="1">
    <source>
        <dbReference type="SAM" id="MobiDB-lite"/>
    </source>
</evidence>
<evidence type="ECO:0000313" key="3">
    <source>
        <dbReference type="EMBL" id="ELW67673.1"/>
    </source>
</evidence>
<accession>L9KY84</accession>
<dbReference type="OrthoDB" id="9644214at2759"/>
<evidence type="ECO:0000256" key="2">
    <source>
        <dbReference type="SAM" id="Phobius"/>
    </source>
</evidence>
<name>L9KY84_TUPCH</name>
<feature type="region of interest" description="Disordered" evidence="1">
    <location>
        <begin position="148"/>
        <end position="187"/>
    </location>
</feature>